<evidence type="ECO:0000313" key="3">
    <source>
        <dbReference type="EMBL" id="KAF6223428.1"/>
    </source>
</evidence>
<keyword evidence="2" id="KW-0812">Transmembrane</keyword>
<reference evidence="3 4" key="1">
    <citation type="journal article" date="2020" name="Genomics">
        <title>Complete, high-quality genomes from long-read metagenomic sequencing of two wolf lichen thalli reveals enigmatic genome architecture.</title>
        <authorList>
            <person name="McKenzie S.K."/>
            <person name="Walston R.F."/>
            <person name="Allen J.L."/>
        </authorList>
    </citation>
    <scope>NUCLEOTIDE SEQUENCE [LARGE SCALE GENOMIC DNA]</scope>
    <source>
        <strain evidence="3">WasteWater1</strain>
    </source>
</reference>
<evidence type="ECO:0000256" key="1">
    <source>
        <dbReference type="SAM" id="MobiDB-lite"/>
    </source>
</evidence>
<feature type="region of interest" description="Disordered" evidence="1">
    <location>
        <begin position="166"/>
        <end position="260"/>
    </location>
</feature>
<dbReference type="GeneID" id="59328690"/>
<feature type="compositionally biased region" description="Polar residues" evidence="1">
    <location>
        <begin position="96"/>
        <end position="108"/>
    </location>
</feature>
<feature type="compositionally biased region" description="Polar residues" evidence="1">
    <location>
        <begin position="211"/>
        <end position="232"/>
    </location>
</feature>
<proteinExistence type="predicted"/>
<sequence length="661" mass="71844">MNLPLRPSKGSPPRRAALHERSDSHTNERASPTLRIIGDPQAQIYASSPFPTKPSHILSPKVYDGQGSTFAPGVYVPNDRKPQRETKDNVEDPLDTATSYLQRRSGSADTKDPFYTPAQGTTPGPDTSTSFLAMDEGMDSSNGRVSDDIVQLPSVSPALESSELYGTANLMDAPRQPVSKDSDASLSSSNSTGTVIVKRTRDGPRRASYSAFPNTARPGSSKSSLSISNPQKPVTRDTGGSSSPVSPISPSSPVSPNYAMPHERRISSVPLYANLHASGQNSLNLQYPVIRPPSASASWVEPPNSTARRPSRTLERNQDRWNPHLSTVPSEGTGSQSEGRSSHTPWIPESSRVSKSSFTTMNPRGGSDMPPLPSQPSAPPLANPPAVLQRDVTGSTIRVVKDLQDDLPTPLPPIPGSRGSEYLGVASGDNRYSVVTKRGSRATFFRDSIPAWAKAYYARPLSATSTSKDRSDRRPSTSTENISLNMFRPRTRAKDADDQRRRSSLMIGRVRHGGLDLAEVRGPSRQRSSSNWSPHLWHNRASLSTRRTIFQAPSLDEQAEGNAPSKRTAQILLFAVGFIFPPAWFIAAFLPLPPRPAVISAKGKDVTRQPQMLQDLEKQLGAVDEARYENARWWRNINRVMSGFGVLIIVAIIALVAVAAN</sequence>
<feature type="transmembrane region" description="Helical" evidence="2">
    <location>
        <begin position="571"/>
        <end position="592"/>
    </location>
</feature>
<accession>A0A8H6FD35</accession>
<dbReference type="Proteomes" id="UP000593566">
    <property type="component" value="Unassembled WGS sequence"/>
</dbReference>
<feature type="region of interest" description="Disordered" evidence="1">
    <location>
        <begin position="462"/>
        <end position="505"/>
    </location>
</feature>
<keyword evidence="2" id="KW-0472">Membrane</keyword>
<evidence type="ECO:0000313" key="4">
    <source>
        <dbReference type="Proteomes" id="UP000593566"/>
    </source>
</evidence>
<name>A0A8H6FD35_9LECA</name>
<feature type="compositionally biased region" description="Polar residues" evidence="1">
    <location>
        <begin position="351"/>
        <end position="362"/>
    </location>
</feature>
<feature type="compositionally biased region" description="Low complexity" evidence="1">
    <location>
        <begin position="241"/>
        <end position="256"/>
    </location>
</feature>
<feature type="compositionally biased region" description="Polar residues" evidence="1">
    <location>
        <begin position="324"/>
        <end position="344"/>
    </location>
</feature>
<protein>
    <recommendedName>
        <fullName evidence="5">Serine-rich protein</fullName>
    </recommendedName>
</protein>
<feature type="compositionally biased region" description="Basic and acidic residues" evidence="1">
    <location>
        <begin position="78"/>
        <end position="90"/>
    </location>
</feature>
<evidence type="ECO:0008006" key="5">
    <source>
        <dbReference type="Google" id="ProtNLM"/>
    </source>
</evidence>
<feature type="compositionally biased region" description="Polar residues" evidence="1">
    <location>
        <begin position="118"/>
        <end position="131"/>
    </location>
</feature>
<dbReference type="EMBL" id="JACCJB010000010">
    <property type="protein sequence ID" value="KAF6223428.1"/>
    <property type="molecule type" value="Genomic_DNA"/>
</dbReference>
<gene>
    <name evidence="3" type="ORF">HO133_000271</name>
</gene>
<feature type="compositionally biased region" description="Basic and acidic residues" evidence="1">
    <location>
        <begin position="312"/>
        <end position="322"/>
    </location>
</feature>
<feature type="transmembrane region" description="Helical" evidence="2">
    <location>
        <begin position="640"/>
        <end position="660"/>
    </location>
</feature>
<keyword evidence="2" id="KW-1133">Transmembrane helix</keyword>
<keyword evidence="4" id="KW-1185">Reference proteome</keyword>
<organism evidence="3 4">
    <name type="scientific">Letharia lupina</name>
    <dbReference type="NCBI Taxonomy" id="560253"/>
    <lineage>
        <taxon>Eukaryota</taxon>
        <taxon>Fungi</taxon>
        <taxon>Dikarya</taxon>
        <taxon>Ascomycota</taxon>
        <taxon>Pezizomycotina</taxon>
        <taxon>Lecanoromycetes</taxon>
        <taxon>OSLEUM clade</taxon>
        <taxon>Lecanoromycetidae</taxon>
        <taxon>Lecanorales</taxon>
        <taxon>Lecanorineae</taxon>
        <taxon>Parmeliaceae</taxon>
        <taxon>Letharia</taxon>
    </lineage>
</organism>
<dbReference type="RefSeq" id="XP_037152645.1">
    <property type="nucleotide sequence ID" value="XM_037291210.1"/>
</dbReference>
<feature type="region of interest" description="Disordered" evidence="1">
    <location>
        <begin position="1"/>
        <end position="154"/>
    </location>
</feature>
<evidence type="ECO:0000256" key="2">
    <source>
        <dbReference type="SAM" id="Phobius"/>
    </source>
</evidence>
<dbReference type="AlphaFoldDB" id="A0A8H6FD35"/>
<feature type="compositionally biased region" description="Basic and acidic residues" evidence="1">
    <location>
        <begin position="492"/>
        <end position="501"/>
    </location>
</feature>
<comment type="caution">
    <text evidence="3">The sequence shown here is derived from an EMBL/GenBank/DDBJ whole genome shotgun (WGS) entry which is preliminary data.</text>
</comment>
<feature type="compositionally biased region" description="Pro residues" evidence="1">
    <location>
        <begin position="370"/>
        <end position="382"/>
    </location>
</feature>
<feature type="region of interest" description="Disordered" evidence="1">
    <location>
        <begin position="293"/>
        <end position="382"/>
    </location>
</feature>
<feature type="compositionally biased region" description="Basic and acidic residues" evidence="1">
    <location>
        <begin position="17"/>
        <end position="28"/>
    </location>
</feature>